<dbReference type="SUPFAM" id="SSF58087">
    <property type="entry name" value="Variant surface glycoprotein (N-terminal domain)"/>
    <property type="match status" value="1"/>
</dbReference>
<evidence type="ECO:0000256" key="7">
    <source>
        <dbReference type="ARBA" id="ARBA00023288"/>
    </source>
</evidence>
<evidence type="ECO:0000256" key="9">
    <source>
        <dbReference type="SAM" id="MobiDB-lite"/>
    </source>
</evidence>
<evidence type="ECO:0000256" key="3">
    <source>
        <dbReference type="ARBA" id="ARBA00022475"/>
    </source>
</evidence>
<reference evidence="10" key="2">
    <citation type="journal article" date="2014" name="Mol. Biochem. Parasitol.">
        <title>Capturing the variant surface glycoprotein repertoire (the VSGnome) of Trypanosoma brucei Lister 427.</title>
        <authorList>
            <person name="Cross G.A."/>
            <person name="Kim H.S."/>
            <person name="Wickstead B."/>
        </authorList>
    </citation>
    <scope>NUCLEOTIDE SEQUENCE</scope>
    <source>
        <strain evidence="10">Lister 427</strain>
    </source>
</reference>
<dbReference type="EMBL" id="KC613739">
    <property type="protein sequence ID" value="AGH61170.1"/>
    <property type="molecule type" value="Genomic_DNA"/>
</dbReference>
<comment type="function">
    <text evidence="1">VSG forms a coat on the surface of the parasite. The trypanosome evades the immune response of the host by expressing a series of antigenically distinct VSGs from an estimated 1000 VSG genes.</text>
</comment>
<dbReference type="GO" id="GO:0098552">
    <property type="term" value="C:side of membrane"/>
    <property type="evidence" value="ECO:0007669"/>
    <property type="project" value="UniProtKB-KW"/>
</dbReference>
<feature type="coiled-coil region" evidence="8">
    <location>
        <begin position="53"/>
        <end position="80"/>
    </location>
</feature>
<evidence type="ECO:0000256" key="6">
    <source>
        <dbReference type="ARBA" id="ARBA00023180"/>
    </source>
</evidence>
<keyword evidence="3" id="KW-1003">Cell membrane</keyword>
<dbReference type="SUPFAM" id="SSF118251">
    <property type="entry name" value="Variant surface glycoprotein MITAT 1.2, VSG 221, C-terminal domain"/>
    <property type="match status" value="1"/>
</dbReference>
<keyword evidence="7" id="KW-0449">Lipoprotein</keyword>
<evidence type="ECO:0000256" key="8">
    <source>
        <dbReference type="SAM" id="Coils"/>
    </source>
</evidence>
<evidence type="ECO:0000256" key="1">
    <source>
        <dbReference type="ARBA" id="ARBA00002523"/>
    </source>
</evidence>
<keyword evidence="8" id="KW-0175">Coiled coil</keyword>
<name>M4TDM8_9TRYP</name>
<evidence type="ECO:0000256" key="5">
    <source>
        <dbReference type="ARBA" id="ARBA00023136"/>
    </source>
</evidence>
<evidence type="ECO:0000256" key="4">
    <source>
        <dbReference type="ARBA" id="ARBA00022622"/>
    </source>
</evidence>
<organism evidence="10">
    <name type="scientific">Trypanosoma brucei</name>
    <dbReference type="NCBI Taxonomy" id="5691"/>
    <lineage>
        <taxon>Eukaryota</taxon>
        <taxon>Discoba</taxon>
        <taxon>Euglenozoa</taxon>
        <taxon>Kinetoplastea</taxon>
        <taxon>Metakinetoplastina</taxon>
        <taxon>Trypanosomatida</taxon>
        <taxon>Trypanosomatidae</taxon>
        <taxon>Trypanosoma</taxon>
    </lineage>
</organism>
<dbReference type="AlphaFoldDB" id="M4TDM8"/>
<keyword evidence="5" id="KW-0472">Membrane</keyword>
<proteinExistence type="predicted"/>
<feature type="compositionally biased region" description="Polar residues" evidence="9">
    <location>
        <begin position="250"/>
        <end position="262"/>
    </location>
</feature>
<keyword evidence="4" id="KW-0336">GPI-anchor</keyword>
<dbReference type="GO" id="GO:0005886">
    <property type="term" value="C:plasma membrane"/>
    <property type="evidence" value="ECO:0007669"/>
    <property type="project" value="UniProtKB-SubCell"/>
</dbReference>
<comment type="subcellular location">
    <subcellularLocation>
        <location evidence="2">Cell membrane</location>
        <topology evidence="2">Lipid-anchor</topology>
        <topology evidence="2">GPI-anchor</topology>
    </subcellularLocation>
</comment>
<evidence type="ECO:0000313" key="10">
    <source>
        <dbReference type="EMBL" id="AGH61170.1"/>
    </source>
</evidence>
<feature type="region of interest" description="Disordered" evidence="9">
    <location>
        <begin position="249"/>
        <end position="268"/>
    </location>
</feature>
<dbReference type="VEuPathDB" id="TriTrypDB:Tb927.11.20720"/>
<dbReference type="InterPro" id="IPR027446">
    <property type="entry name" value="VSG_C_dom_sf"/>
</dbReference>
<sequence length="482" mass="52365">MLQRGSGNRSVPKALLIATAVAQLIIRHGSAENTQEAKQGDACSAAVYIMQLANSIDEQRTELINEISKANADMLQLETALALPQWKTKSTALTPLIGLVLAEQQKLVSKLATCNKAAADAARSANIQAGRNWAVAELAEITTASSAGTAASTLTAGEKVQDTATLETIHGDTCTNKEAGSIAKAKTGVDISALKTLTLFKLRQHSTAANRKICLGHCDHSATACTTTATNHKTKTQSKKFLEEDKSETIDMQASAHSQPEQATEEENGKTYLKAHKRHLNWRLYNFNLNKPCKATYTSLGKAATTQTNEPLRRSVLAVIKGPNEKYDTDNKDQQKVINTFIESNYGKEESDFKEKVWNKIREPDFSYSIGGKDFKGKITAITTSDHITIAIGASGYTAPTSKECKETSLQAKPTPEKCQEDTKENECKKDKDCEHSDGKCKLKEGVKAENDAKPTNTTTSHSFVINKAPLLLAVLFTLLGF</sequence>
<dbReference type="VEuPathDB" id="TriTrypDB:Tb427_000523100"/>
<keyword evidence="6" id="KW-0325">Glycoprotein</keyword>
<evidence type="ECO:0000256" key="2">
    <source>
        <dbReference type="ARBA" id="ARBA00004609"/>
    </source>
</evidence>
<accession>M4TDM8</accession>
<reference evidence="10" key="1">
    <citation type="submission" date="2013-02" db="EMBL/GenBank/DDBJ databases">
        <authorList>
            <person name="Cross G.A.M."/>
            <person name="Kim H.-S."/>
            <person name="Wickstead B."/>
        </authorList>
    </citation>
    <scope>NUCLEOTIDE SEQUENCE</scope>
    <source>
        <strain evidence="10">Lister 427</strain>
    </source>
</reference>
<protein>
    <submittedName>
        <fullName evidence="10">Variant surface glycoprotein 612</fullName>
    </submittedName>
</protein>